<dbReference type="KEGG" id="led:BBK82_35495"/>
<organism evidence="1 2">
    <name type="scientific">Lentzea guizhouensis</name>
    <dbReference type="NCBI Taxonomy" id="1586287"/>
    <lineage>
        <taxon>Bacteria</taxon>
        <taxon>Bacillati</taxon>
        <taxon>Actinomycetota</taxon>
        <taxon>Actinomycetes</taxon>
        <taxon>Pseudonocardiales</taxon>
        <taxon>Pseudonocardiaceae</taxon>
        <taxon>Lentzea</taxon>
    </lineage>
</organism>
<dbReference type="AlphaFoldDB" id="A0A1B2HS66"/>
<gene>
    <name evidence="1" type="ORF">BBK82_35495</name>
</gene>
<dbReference type="Proteomes" id="UP000093053">
    <property type="component" value="Chromosome"/>
</dbReference>
<keyword evidence="2" id="KW-1185">Reference proteome</keyword>
<evidence type="ECO:0000313" key="1">
    <source>
        <dbReference type="EMBL" id="ANZ40525.1"/>
    </source>
</evidence>
<evidence type="ECO:0000313" key="2">
    <source>
        <dbReference type="Proteomes" id="UP000093053"/>
    </source>
</evidence>
<proteinExistence type="predicted"/>
<accession>A0A1B2HS66</accession>
<name>A0A1B2HS66_9PSEU</name>
<reference evidence="1 2" key="1">
    <citation type="submission" date="2016-07" db="EMBL/GenBank/DDBJ databases">
        <title>Complete genome sequence of the Lentzea guizhouensis DHS C013.</title>
        <authorList>
            <person name="Cao C."/>
        </authorList>
    </citation>
    <scope>NUCLEOTIDE SEQUENCE [LARGE SCALE GENOMIC DNA]</scope>
    <source>
        <strain evidence="1 2">DHS C013</strain>
    </source>
</reference>
<protein>
    <submittedName>
        <fullName evidence="1">Uncharacterized protein</fullName>
    </submittedName>
</protein>
<sequence length="89" mass="10110">MAPPSGFASERPRRSPRAVLAGLDDVLWLGYHHLVERWRRIRLDGHVSRPVHTIDLTALDGRHRSVPVCTDQAEVHVLSLRGPLPHRSR</sequence>
<dbReference type="EMBL" id="CP016793">
    <property type="protein sequence ID" value="ANZ40525.1"/>
    <property type="molecule type" value="Genomic_DNA"/>
</dbReference>